<organism evidence="1 2">
    <name type="scientific">Gluconobacter potus</name>
    <dbReference type="NCBI Taxonomy" id="2724927"/>
    <lineage>
        <taxon>Bacteria</taxon>
        <taxon>Pseudomonadati</taxon>
        <taxon>Pseudomonadota</taxon>
        <taxon>Alphaproteobacteria</taxon>
        <taxon>Acetobacterales</taxon>
        <taxon>Acetobacteraceae</taxon>
        <taxon>Gluconobacter</taxon>
    </lineage>
</organism>
<name>A0A149QY17_9PROT</name>
<dbReference type="AlphaFoldDB" id="A0A149QY17"/>
<gene>
    <name evidence="1" type="ORF">AD929_03705</name>
</gene>
<accession>A0A149QY17</accession>
<evidence type="ECO:0000313" key="1">
    <source>
        <dbReference type="EMBL" id="KXV02216.1"/>
    </source>
</evidence>
<proteinExistence type="predicted"/>
<dbReference type="EMBL" id="LHZB01000101">
    <property type="protein sequence ID" value="KXV02216.1"/>
    <property type="molecule type" value="Genomic_DNA"/>
</dbReference>
<dbReference type="Proteomes" id="UP000075573">
    <property type="component" value="Unassembled WGS sequence"/>
</dbReference>
<protein>
    <submittedName>
        <fullName evidence="1">Uncharacterized protein</fullName>
    </submittedName>
</protein>
<dbReference type="PATRIC" id="fig|442.7.peg.3228"/>
<evidence type="ECO:0000313" key="2">
    <source>
        <dbReference type="Proteomes" id="UP000075573"/>
    </source>
</evidence>
<sequence>MALLTGLPLRTHIAILVSHLHDGTVVQSKPFVTHITRDSGSFTIPDAAGFGRDGASAKNLVFRGEFADTGIMMNDFPGGSGVTGIRLVRPVRRGEDPQQVLQGVMRDVPEVAREYAEAYNQHQQDMQKIVDDFSNDAEMSPGGMMP</sequence>
<reference evidence="1 2" key="1">
    <citation type="submission" date="2015-06" db="EMBL/GenBank/DDBJ databases">
        <title>Improved classification and identification of acetic acid bacteria using matrix-assisted laser desorption/ionization time-of-flight mass spectrometry; Gluconobacter nephelii and Gluconobacter uchimurae are later heterotypic synonyms of Gluconobacter japonicus and Gluconobacter oxydans, respectively.</title>
        <authorList>
            <person name="Li L."/>
            <person name="Cleenwerck I."/>
            <person name="De Vuyst L."/>
            <person name="Vandamme P."/>
        </authorList>
    </citation>
    <scope>NUCLEOTIDE SEQUENCE [LARGE SCALE GENOMIC DNA]</scope>
    <source>
        <strain evidence="1 2">LMG 1764</strain>
    </source>
</reference>
<dbReference type="RefSeq" id="WP_062494469.1">
    <property type="nucleotide sequence ID" value="NZ_LHZB01000101.1"/>
</dbReference>
<comment type="caution">
    <text evidence="1">The sequence shown here is derived from an EMBL/GenBank/DDBJ whole genome shotgun (WGS) entry which is preliminary data.</text>
</comment>